<feature type="compositionally biased region" description="Low complexity" evidence="1">
    <location>
        <begin position="446"/>
        <end position="461"/>
    </location>
</feature>
<protein>
    <submittedName>
        <fullName evidence="2">Uncharacterized protein</fullName>
    </submittedName>
</protein>
<feature type="compositionally biased region" description="Low complexity" evidence="1">
    <location>
        <begin position="163"/>
        <end position="176"/>
    </location>
</feature>
<evidence type="ECO:0000256" key="1">
    <source>
        <dbReference type="SAM" id="MobiDB-lite"/>
    </source>
</evidence>
<proteinExistence type="predicted"/>
<keyword evidence="3" id="KW-1185">Reference proteome</keyword>
<feature type="region of interest" description="Disordered" evidence="1">
    <location>
        <begin position="424"/>
        <end position="479"/>
    </location>
</feature>
<sequence length="589" mass="63772">MLCGLQLSFPLLFKPLQFKRTVLKGKKDVQQRPEISAPLPQGPPAAMHRHTVNGRGTMEDDNDSESGVYYLERVPGTGEKQLVKRPRAPLTSPPMDDDFDAYTYTQTVLSRYPEDQTFTANLSRSRSHGNASSSSPPNSKSFLRRGNSNSISNSGPYGAQYNTSSGSSSRRPPTSGERVGLSPAENHVSHGRSASASASAAAQQHGFASQDTLGSKGKAKEATGAKEMYGEYHQYMQEMEHMFSKHGDFDISLNRLNESSGARENVTLGRVRSTKSNRVPGGGRSPLGNVGLGVGGLGRNTSAASRGGHGGGTQKKARPFAFEEVSRQVVENTPEKTVTISTWREQVAREAMERTSVYYQGDMQGYARSEMDDIARGSKSSGSGRYGMFDGQELEQRAAKSEGQHSVVEPSFLDKDLEASSRIQGHHKPFPKSPQAQKLVMKPESNHSSSLSSSSTSNQSSGELPPTPPPKPPRLTVKTGDIMQSTPVDSAVPTLPSFHPTKDGSVISTIRSTSSASSVTFEGVLSSCKPPLMHLSPVLEKLGITTVEHLRALGDLNPEIRDRELKDDALRQGVTAMEWAILVDRLRML</sequence>
<dbReference type="AlphaFoldDB" id="A0A8H6HJZ4"/>
<feature type="region of interest" description="Disordered" evidence="1">
    <location>
        <begin position="273"/>
        <end position="316"/>
    </location>
</feature>
<dbReference type="Proteomes" id="UP000521943">
    <property type="component" value="Unassembled WGS sequence"/>
</dbReference>
<comment type="caution">
    <text evidence="2">The sequence shown here is derived from an EMBL/GenBank/DDBJ whole genome shotgun (WGS) entry which is preliminary data.</text>
</comment>
<gene>
    <name evidence="2" type="ORF">DFP72DRAFT_918323</name>
</gene>
<reference evidence="2 3" key="1">
    <citation type="submission" date="2020-07" db="EMBL/GenBank/DDBJ databases">
        <title>Comparative genomics of pyrophilous fungi reveals a link between fire events and developmental genes.</title>
        <authorList>
            <consortium name="DOE Joint Genome Institute"/>
            <person name="Steindorff A.S."/>
            <person name="Carver A."/>
            <person name="Calhoun S."/>
            <person name="Stillman K."/>
            <person name="Liu H."/>
            <person name="Lipzen A."/>
            <person name="Pangilinan J."/>
            <person name="Labutti K."/>
            <person name="Bruns T.D."/>
            <person name="Grigoriev I.V."/>
        </authorList>
    </citation>
    <scope>NUCLEOTIDE SEQUENCE [LARGE SCALE GENOMIC DNA]</scope>
    <source>
        <strain evidence="2 3">CBS 144469</strain>
    </source>
</reference>
<evidence type="ECO:0000313" key="3">
    <source>
        <dbReference type="Proteomes" id="UP000521943"/>
    </source>
</evidence>
<evidence type="ECO:0000313" key="2">
    <source>
        <dbReference type="EMBL" id="KAF6747806.1"/>
    </source>
</evidence>
<feature type="region of interest" description="Disordered" evidence="1">
    <location>
        <begin position="121"/>
        <end position="220"/>
    </location>
</feature>
<dbReference type="OrthoDB" id="2989516at2759"/>
<dbReference type="EMBL" id="JACGCI010000077">
    <property type="protein sequence ID" value="KAF6747806.1"/>
    <property type="molecule type" value="Genomic_DNA"/>
</dbReference>
<accession>A0A8H6HJZ4</accession>
<feature type="region of interest" description="Disordered" evidence="1">
    <location>
        <begin position="29"/>
        <end position="99"/>
    </location>
</feature>
<feature type="compositionally biased region" description="Low complexity" evidence="1">
    <location>
        <begin position="193"/>
        <end position="202"/>
    </location>
</feature>
<organism evidence="2 3">
    <name type="scientific">Ephemerocybe angulata</name>
    <dbReference type="NCBI Taxonomy" id="980116"/>
    <lineage>
        <taxon>Eukaryota</taxon>
        <taxon>Fungi</taxon>
        <taxon>Dikarya</taxon>
        <taxon>Basidiomycota</taxon>
        <taxon>Agaricomycotina</taxon>
        <taxon>Agaricomycetes</taxon>
        <taxon>Agaricomycetidae</taxon>
        <taxon>Agaricales</taxon>
        <taxon>Agaricineae</taxon>
        <taxon>Psathyrellaceae</taxon>
        <taxon>Ephemerocybe</taxon>
    </lineage>
</organism>
<feature type="compositionally biased region" description="Low complexity" evidence="1">
    <location>
        <begin position="128"/>
        <end position="154"/>
    </location>
</feature>
<feature type="compositionally biased region" description="Gly residues" evidence="1">
    <location>
        <begin position="280"/>
        <end position="298"/>
    </location>
</feature>
<name>A0A8H6HJZ4_9AGAR</name>